<gene>
    <name evidence="1" type="ORF">NM688_g393</name>
</gene>
<proteinExistence type="predicted"/>
<comment type="caution">
    <text evidence="1">The sequence shown here is derived from an EMBL/GenBank/DDBJ whole genome shotgun (WGS) entry which is preliminary data.</text>
</comment>
<reference evidence="1" key="1">
    <citation type="submission" date="2022-07" db="EMBL/GenBank/DDBJ databases">
        <title>Genome Sequence of Phlebia brevispora.</title>
        <authorList>
            <person name="Buettner E."/>
        </authorList>
    </citation>
    <scope>NUCLEOTIDE SEQUENCE</scope>
    <source>
        <strain evidence="1">MPL23</strain>
    </source>
</reference>
<protein>
    <submittedName>
        <fullName evidence="1">Uncharacterized protein</fullName>
    </submittedName>
</protein>
<organism evidence="1 2">
    <name type="scientific">Phlebia brevispora</name>
    <dbReference type="NCBI Taxonomy" id="194682"/>
    <lineage>
        <taxon>Eukaryota</taxon>
        <taxon>Fungi</taxon>
        <taxon>Dikarya</taxon>
        <taxon>Basidiomycota</taxon>
        <taxon>Agaricomycotina</taxon>
        <taxon>Agaricomycetes</taxon>
        <taxon>Polyporales</taxon>
        <taxon>Meruliaceae</taxon>
        <taxon>Phlebia</taxon>
    </lineage>
</organism>
<accession>A0ACC1TF90</accession>
<evidence type="ECO:0000313" key="1">
    <source>
        <dbReference type="EMBL" id="KAJ3559365.1"/>
    </source>
</evidence>
<keyword evidence="2" id="KW-1185">Reference proteome</keyword>
<evidence type="ECO:0000313" key="2">
    <source>
        <dbReference type="Proteomes" id="UP001148662"/>
    </source>
</evidence>
<dbReference type="Proteomes" id="UP001148662">
    <property type="component" value="Unassembled WGS sequence"/>
</dbReference>
<dbReference type="EMBL" id="JANHOG010000030">
    <property type="protein sequence ID" value="KAJ3559365.1"/>
    <property type="molecule type" value="Genomic_DNA"/>
</dbReference>
<name>A0ACC1TF90_9APHY</name>
<sequence>MATHCFSLHSATTFSCSTMQSQKRLRPVNTPIGRAIRVPVEAFLDQILPPLRYNLNPADVLQRLREGTGRPLSHRAITCQDRWRGFSSDPAMSSRSVGSSFRRLKDVIEEIGKATRLDNKGIEPSLRFFNNEEGVPTLQDRASDTLPDAFLLCGTRRSWPSLAVCGEYKKTDSIPDVLENVNKVAYSMRHCMRYDHRRRFTFAFTIENSSMTLWFCDRSQVLDHLYVIHFFLSLLYADPLELGWDPTMQSLSDGHNFDITIISEDGEARVYRTSALISDSSAQSVRSRATRVWKAIRLEDGEESGEPVALKDTWVEPEQQAEGTVIKAVRDAVSLGNNNLADQVFPRVEWHGDVVLGDDRRILDCTRSFLSMGKATQERTRRDITASAKPSATNKSGLPSQLVHYRIVYSQLCHNNIHTQVSLPKIFCGLAQIARALELLHKAGWVHRDVSTGNILLEENGNARLMDFEYATKIHSGNESPVGTPQFMAVEVQQQEFTFRPTEIRDERTFNFTVYDLVLGNVREEDIPPSPPHHIRPYVKFSYNPLHDLESLWWIAVYFIVKKVATRTVENPATSGKESKWDPRPQQAYAAELFTTEGGRYKAVALSGTFHARAQAVNRAVRPIVTILDDIRLQLVSRYNAVEEDPTAINHLCADGFYEMFVKAFTMISNAPMMQSVELHTYCKTCEGLHRIVSQHHQQEDRESSQPRALIAEPAKPSISGFLGKELELKDTQPTVADPVSRTKRPLPEPNVENPSKIAAIPSRYNFRPRRRRN</sequence>